<gene>
    <name evidence="2" type="ORF">UV02_C0022G0014</name>
</gene>
<accession>A0A0G0YZE5</accession>
<dbReference type="EMBL" id="LCCW01000022">
    <property type="protein sequence ID" value="KKS41904.1"/>
    <property type="molecule type" value="Genomic_DNA"/>
</dbReference>
<dbReference type="Proteomes" id="UP000034516">
    <property type="component" value="Unassembled WGS sequence"/>
</dbReference>
<name>A0A0G0YZE5_9BACT</name>
<evidence type="ECO:0000313" key="3">
    <source>
        <dbReference type="Proteomes" id="UP000034516"/>
    </source>
</evidence>
<keyword evidence="1" id="KW-0472">Membrane</keyword>
<organism evidence="2 3">
    <name type="scientific">Candidatus Kuenenbacteria bacterium GW2011_GWA2_42_15</name>
    <dbReference type="NCBI Taxonomy" id="1618677"/>
    <lineage>
        <taxon>Bacteria</taxon>
        <taxon>Candidatus Kueneniibacteriota</taxon>
    </lineage>
</organism>
<sequence>MDNNNTQINNQEQPVQELAGARSAISKTTKQLAAVMGFLLTVGVAVFFVMGSPSNNGGQETFGSSFSPFVPIWLAIFVPLIGKNKGERTMGDKKVLIIFSAISTTILLLGLMFFLARTME</sequence>
<protein>
    <submittedName>
        <fullName evidence="2">Uncharacterized protein</fullName>
    </submittedName>
</protein>
<feature type="transmembrane region" description="Helical" evidence="1">
    <location>
        <begin position="94"/>
        <end position="116"/>
    </location>
</feature>
<feature type="transmembrane region" description="Helical" evidence="1">
    <location>
        <begin position="32"/>
        <end position="50"/>
    </location>
</feature>
<evidence type="ECO:0000313" key="2">
    <source>
        <dbReference type="EMBL" id="KKS41904.1"/>
    </source>
</evidence>
<keyword evidence="1" id="KW-1133">Transmembrane helix</keyword>
<evidence type="ECO:0000256" key="1">
    <source>
        <dbReference type="SAM" id="Phobius"/>
    </source>
</evidence>
<proteinExistence type="predicted"/>
<feature type="transmembrane region" description="Helical" evidence="1">
    <location>
        <begin position="62"/>
        <end position="82"/>
    </location>
</feature>
<comment type="caution">
    <text evidence="2">The sequence shown here is derived from an EMBL/GenBank/DDBJ whole genome shotgun (WGS) entry which is preliminary data.</text>
</comment>
<dbReference type="AlphaFoldDB" id="A0A0G0YZE5"/>
<keyword evidence="1" id="KW-0812">Transmembrane</keyword>
<reference evidence="2 3" key="1">
    <citation type="journal article" date="2015" name="Nature">
        <title>rRNA introns, odd ribosomes, and small enigmatic genomes across a large radiation of phyla.</title>
        <authorList>
            <person name="Brown C.T."/>
            <person name="Hug L.A."/>
            <person name="Thomas B.C."/>
            <person name="Sharon I."/>
            <person name="Castelle C.J."/>
            <person name="Singh A."/>
            <person name="Wilkins M.J."/>
            <person name="Williams K.H."/>
            <person name="Banfield J.F."/>
        </authorList>
    </citation>
    <scope>NUCLEOTIDE SEQUENCE [LARGE SCALE GENOMIC DNA]</scope>
</reference>